<comment type="caution">
    <text evidence="2">The sequence shown here is derived from an EMBL/GenBank/DDBJ whole genome shotgun (WGS) entry which is preliminary data.</text>
</comment>
<evidence type="ECO:0000259" key="1">
    <source>
        <dbReference type="Pfam" id="PF12146"/>
    </source>
</evidence>
<protein>
    <submittedName>
        <fullName evidence="2">Alpha/beta hydrolase</fullName>
    </submittedName>
</protein>
<dbReference type="PANTHER" id="PTHR11614">
    <property type="entry name" value="PHOSPHOLIPASE-RELATED"/>
    <property type="match status" value="1"/>
</dbReference>
<dbReference type="Pfam" id="PF12146">
    <property type="entry name" value="Hydrolase_4"/>
    <property type="match status" value="1"/>
</dbReference>
<dbReference type="InterPro" id="IPR022742">
    <property type="entry name" value="Hydrolase_4"/>
</dbReference>
<dbReference type="EMBL" id="JBHRSB010000001">
    <property type="protein sequence ID" value="MFC2998569.1"/>
    <property type="molecule type" value="Genomic_DNA"/>
</dbReference>
<evidence type="ECO:0000313" key="2">
    <source>
        <dbReference type="EMBL" id="MFC2998569.1"/>
    </source>
</evidence>
<keyword evidence="2" id="KW-0378">Hydrolase</keyword>
<name>A0ABV7BPD9_9PROT</name>
<accession>A0ABV7BPD9</accession>
<proteinExistence type="predicted"/>
<sequence length="344" mass="36021">MDQPGWPRYRLGMRSLVILLALLLGAACTPVVLPMGPAIAPPSLAADAVVAADGARLPMRAFPPEGPPRAVLLALHGFNDHSGNFLADSIGPLNAGGVLVYAYDQRGFGRSPNRGYWPGEATLASDAATAARLLRARHPGLPLFLMGESMGGAVAVVAGTSAEPPPVDGYILLAPALWGRASMNAVMRGGLWVAARTMPVLGFQGGVGGIVASDNMAALRRLGRDPLVLRSTRVDAAVGLVDLMDAATAALPTCCRDATQRPVPVLLLYGDKDTLIPARPVRAALRRLPPDSPVRIGIHEEGFHLLLTDSNRAEVVSDILAFTADPATPLPSGADRFAPEWLAR</sequence>
<dbReference type="Proteomes" id="UP001595420">
    <property type="component" value="Unassembled WGS sequence"/>
</dbReference>
<reference evidence="3" key="1">
    <citation type="journal article" date="2019" name="Int. J. Syst. Evol. Microbiol.">
        <title>The Global Catalogue of Microorganisms (GCM) 10K type strain sequencing project: providing services to taxonomists for standard genome sequencing and annotation.</title>
        <authorList>
            <consortium name="The Broad Institute Genomics Platform"/>
            <consortium name="The Broad Institute Genome Sequencing Center for Infectious Disease"/>
            <person name="Wu L."/>
            <person name="Ma J."/>
        </authorList>
    </citation>
    <scope>NUCLEOTIDE SEQUENCE [LARGE SCALE GENOMIC DNA]</scope>
    <source>
        <strain evidence="3">CGMCC 1.16855</strain>
    </source>
</reference>
<organism evidence="2 3">
    <name type="scientific">Falsiroseomonas tokyonensis</name>
    <dbReference type="NCBI Taxonomy" id="430521"/>
    <lineage>
        <taxon>Bacteria</taxon>
        <taxon>Pseudomonadati</taxon>
        <taxon>Pseudomonadota</taxon>
        <taxon>Alphaproteobacteria</taxon>
        <taxon>Acetobacterales</taxon>
        <taxon>Roseomonadaceae</taxon>
        <taxon>Falsiroseomonas</taxon>
    </lineage>
</organism>
<feature type="domain" description="Serine aminopeptidase S33" evidence="1">
    <location>
        <begin position="67"/>
        <end position="310"/>
    </location>
</feature>
<evidence type="ECO:0000313" key="3">
    <source>
        <dbReference type="Proteomes" id="UP001595420"/>
    </source>
</evidence>
<dbReference type="InterPro" id="IPR051044">
    <property type="entry name" value="MAG_DAG_Lipase"/>
</dbReference>
<keyword evidence="3" id="KW-1185">Reference proteome</keyword>
<dbReference type="GO" id="GO:0016787">
    <property type="term" value="F:hydrolase activity"/>
    <property type="evidence" value="ECO:0007669"/>
    <property type="project" value="UniProtKB-KW"/>
</dbReference>
<gene>
    <name evidence="2" type="ORF">ACFOD3_01615</name>
</gene>